<protein>
    <submittedName>
        <fullName evidence="1">Uncharacterized protein</fullName>
    </submittedName>
</protein>
<dbReference type="EMBL" id="FR796431">
    <property type="protein sequence ID" value="CBZ13079.1"/>
    <property type="molecule type" value="Genomic_DNA"/>
</dbReference>
<dbReference type="InterPro" id="IPR042541">
    <property type="entry name" value="BART_sf"/>
</dbReference>
<dbReference type="SMR" id="E9AFS5"/>
<organism evidence="1 2">
    <name type="scientific">Leishmania major</name>
    <dbReference type="NCBI Taxonomy" id="5664"/>
    <lineage>
        <taxon>Eukaryota</taxon>
        <taxon>Discoba</taxon>
        <taxon>Euglenozoa</taxon>
        <taxon>Kinetoplastea</taxon>
        <taxon>Metakinetoplastina</taxon>
        <taxon>Trypanosomatida</taxon>
        <taxon>Trypanosomatidae</taxon>
        <taxon>Leishmaniinae</taxon>
        <taxon>Leishmania</taxon>
    </lineage>
</organism>
<dbReference type="VEuPathDB" id="TriTrypDB:LmjF.35.4480"/>
<reference evidence="1 2" key="1">
    <citation type="journal article" date="2005" name="Science">
        <title>The genome of the kinetoplastid parasite, Leishmania major.</title>
        <authorList>
            <person name="Ivens A.C."/>
            <person name="Peacock C.S."/>
            <person name="Worthey E.A."/>
            <person name="Murphy L."/>
            <person name="Aggarwal G."/>
            <person name="Berriman M."/>
            <person name="Sisk E."/>
            <person name="Rajandream M.A."/>
            <person name="Adlem E."/>
            <person name="Aert R."/>
            <person name="Anupama A."/>
            <person name="Apostolou Z."/>
            <person name="Attipoe P."/>
            <person name="Bason N."/>
            <person name="Bauser C."/>
            <person name="Beck A."/>
            <person name="Beverley S.M."/>
            <person name="Bianchettin G."/>
            <person name="Borzym K."/>
            <person name="Bothe G."/>
            <person name="Bruschi C.V."/>
            <person name="Collins M."/>
            <person name="Cadag E."/>
            <person name="Ciarloni L."/>
            <person name="Clayton C."/>
            <person name="Coulson R.M."/>
            <person name="Cronin A."/>
            <person name="Cruz A.K."/>
            <person name="Davies R.M."/>
            <person name="De Gaudenzi J."/>
            <person name="Dobson D.E."/>
            <person name="Duesterhoeft A."/>
            <person name="Fazelina G."/>
            <person name="Fosker N."/>
            <person name="Frasch A.C."/>
            <person name="Fraser A."/>
            <person name="Fuchs M."/>
            <person name="Gabel C."/>
            <person name="Goble A."/>
            <person name="Goffeau A."/>
            <person name="Harris D."/>
            <person name="Hertz-Fowler C."/>
            <person name="Hilbert H."/>
            <person name="Horn D."/>
            <person name="Huang Y."/>
            <person name="Klages S."/>
            <person name="Knights A."/>
            <person name="Kube M."/>
            <person name="Larke N."/>
            <person name="Litvin L."/>
            <person name="Lord A."/>
            <person name="Louie T."/>
            <person name="Marra M."/>
            <person name="Masuy D."/>
            <person name="Matthews K."/>
            <person name="Michaeli S."/>
            <person name="Mottram J.C."/>
            <person name="Muller-Auer S."/>
            <person name="Munden H."/>
            <person name="Nelson S."/>
            <person name="Norbertczak H."/>
            <person name="Oliver K."/>
            <person name="O'neil S."/>
            <person name="Pentony M."/>
            <person name="Pohl T.M."/>
            <person name="Price C."/>
            <person name="Purnelle B."/>
            <person name="Quail M.A."/>
            <person name="Rabbinowitsch E."/>
            <person name="Reinhardt R."/>
            <person name="Rieger M."/>
            <person name="Rinta J."/>
            <person name="Robben J."/>
            <person name="Robertson L."/>
            <person name="Ruiz J.C."/>
            <person name="Rutter S."/>
            <person name="Saunders D."/>
            <person name="Schafer M."/>
            <person name="Schein J."/>
            <person name="Schwartz D.C."/>
            <person name="Seeger K."/>
            <person name="Seyler A."/>
            <person name="Sharp S."/>
            <person name="Shin H."/>
            <person name="Sivam D."/>
            <person name="Squares R."/>
            <person name="Squares S."/>
            <person name="Tosato V."/>
            <person name="Vogt C."/>
            <person name="Volckaert G."/>
            <person name="Wambutt R."/>
            <person name="Warren T."/>
            <person name="Wedler H."/>
            <person name="Woodward J."/>
            <person name="Zhou S."/>
            <person name="Zimmermann W."/>
            <person name="Smith D.F."/>
            <person name="Blackwell J.M."/>
            <person name="Stuart K.D."/>
            <person name="Barrell B."/>
            <person name="Myler P.J."/>
        </authorList>
    </citation>
    <scope>NUCLEOTIDE SEQUENCE [LARGE SCALE GENOMIC DNA]</scope>
    <source>
        <strain evidence="2">MHOM/IL/81/Friedlin</strain>
    </source>
</reference>
<dbReference type="KEGG" id="lma:LMJF_35_4480"/>
<gene>
    <name evidence="1" type="ORF">LMJF_35_4480</name>
</gene>
<dbReference type="VEuPathDB" id="TriTrypDB:LMJFC_350058300"/>
<evidence type="ECO:0000313" key="1">
    <source>
        <dbReference type="EMBL" id="CBZ13079.1"/>
    </source>
</evidence>
<dbReference type="GeneID" id="12980604"/>
<name>E9AFS5_LEIMA</name>
<dbReference type="Gene3D" id="1.20.1520.10">
    <property type="entry name" value="ADP-ribosylation factor-like 2-binding protein, domain"/>
    <property type="match status" value="1"/>
</dbReference>
<dbReference type="VEuPathDB" id="TriTrypDB:LMJSD75_350052400"/>
<dbReference type="InParanoid" id="E9AFS5"/>
<dbReference type="RefSeq" id="XP_003722845.1">
    <property type="nucleotide sequence ID" value="XM_003722797.1"/>
</dbReference>
<accession>E9AFS5</accession>
<keyword evidence="2" id="KW-1185">Reference proteome</keyword>
<dbReference type="HOGENOM" id="CLU_2101644_0_0_1"/>
<dbReference type="VEuPathDB" id="TriTrypDB:LMJLV39_350053000"/>
<sequence>MSTKEDTPVSLASAVATPASLPDAKTSALLEEFDTFFSRGKYTDRLRHFIEQNVDTLALVAFESDVNTNTEGSLQLYQLFQRYIALIEGIIEGFMATTEKSDESILRFLASTIREE</sequence>
<dbReference type="AlphaFoldDB" id="E9AFS5"/>
<reference evidence="1 2" key="2">
    <citation type="journal article" date="2011" name="Genome Res.">
        <title>Chromosome and gene copy number variation allow major structural change between species and strains of Leishmania.</title>
        <authorList>
            <person name="Rogers M.B."/>
            <person name="Hilley J.D."/>
            <person name="Dickens N.J."/>
            <person name="Wilkes J."/>
            <person name="Bates P.A."/>
            <person name="Depledge D.P."/>
            <person name="Harris D."/>
            <person name="Her Y."/>
            <person name="Herzyk P."/>
            <person name="Imamura H."/>
            <person name="Otto T.D."/>
            <person name="Sanders M."/>
            <person name="Seeger K."/>
            <person name="Dujardin J.C."/>
            <person name="Berriman M."/>
            <person name="Smith D.F."/>
            <person name="Hertz-Fowler C."/>
            <person name="Mottram J.C."/>
        </authorList>
    </citation>
    <scope>NUCLEOTIDE SEQUENCE [LARGE SCALE GENOMIC DNA]</scope>
    <source>
        <strain evidence="2">MHOM/IL/81/Friedlin</strain>
    </source>
</reference>
<evidence type="ECO:0000313" key="2">
    <source>
        <dbReference type="Proteomes" id="UP000000542"/>
    </source>
</evidence>
<dbReference type="Proteomes" id="UP000000542">
    <property type="component" value="Chromosome 35"/>
</dbReference>
<proteinExistence type="predicted"/>